<feature type="region of interest" description="Disordered" evidence="1">
    <location>
        <begin position="564"/>
        <end position="633"/>
    </location>
</feature>
<dbReference type="InterPro" id="IPR011320">
    <property type="entry name" value="RNase_H1_N"/>
</dbReference>
<organism evidence="3 4">
    <name type="scientific">Sparassis crispa</name>
    <dbReference type="NCBI Taxonomy" id="139825"/>
    <lineage>
        <taxon>Eukaryota</taxon>
        <taxon>Fungi</taxon>
        <taxon>Dikarya</taxon>
        <taxon>Basidiomycota</taxon>
        <taxon>Agaricomycotina</taxon>
        <taxon>Agaricomycetes</taxon>
        <taxon>Polyporales</taxon>
        <taxon>Sparassidaceae</taxon>
        <taxon>Sparassis</taxon>
    </lineage>
</organism>
<accession>A0A401GVL8</accession>
<feature type="compositionally biased region" description="Low complexity" evidence="1">
    <location>
        <begin position="705"/>
        <end position="717"/>
    </location>
</feature>
<dbReference type="OrthoDB" id="3267359at2759"/>
<evidence type="ECO:0000259" key="2">
    <source>
        <dbReference type="Pfam" id="PF01693"/>
    </source>
</evidence>
<dbReference type="InterPro" id="IPR037056">
    <property type="entry name" value="RNase_H1_N_sf"/>
</dbReference>
<keyword evidence="4" id="KW-1185">Reference proteome</keyword>
<reference evidence="3 4" key="1">
    <citation type="journal article" date="2018" name="Sci. Rep.">
        <title>Genome sequence of the cauliflower mushroom Sparassis crispa (Hanabiratake) and its association with beneficial usage.</title>
        <authorList>
            <person name="Kiyama R."/>
            <person name="Furutani Y."/>
            <person name="Kawaguchi K."/>
            <person name="Nakanishi T."/>
        </authorList>
    </citation>
    <scope>NUCLEOTIDE SEQUENCE [LARGE SCALE GENOMIC DNA]</scope>
</reference>
<gene>
    <name evidence="3" type="ORF">SCP_0901440</name>
</gene>
<evidence type="ECO:0000313" key="4">
    <source>
        <dbReference type="Proteomes" id="UP000287166"/>
    </source>
</evidence>
<feature type="compositionally biased region" description="Acidic residues" evidence="1">
    <location>
        <begin position="566"/>
        <end position="575"/>
    </location>
</feature>
<protein>
    <recommendedName>
        <fullName evidence="2">Ribonuclease H1 N-terminal domain-containing protein</fullName>
    </recommendedName>
</protein>
<dbReference type="AlphaFoldDB" id="A0A401GVL8"/>
<dbReference type="RefSeq" id="XP_027617178.1">
    <property type="nucleotide sequence ID" value="XM_027761377.1"/>
</dbReference>
<feature type="compositionally biased region" description="Polar residues" evidence="1">
    <location>
        <begin position="605"/>
        <end position="625"/>
    </location>
</feature>
<sequence>MRGLTATLPSDGPYFVVYRLGLMTVYKDHPEGIALGIYTEPFPIVLKLHKLAEVEEAVTLQAVFDDEHAHLEGLLDTLQNSHEVRNTMKKFVDLRYYAVGRGKNTGIYLRWDGRNEAKEQILGFCQQKHKLFLVLADALVYYMCKGPRPEPVKLALSSQRSGMPRTVQASQTSSMQSTMQAGGTLTGQSIAWAPTQVVTPHSPAAAQPSTGHLGVNIPVSIMASLRLGENSHGTPALPSTPPRSPLVTVSSTPVSSSPAFRNAAMCSPISIAVSTSHHGTSTSSSPRLQERFSSHNIEYYHQEVMQRSHLVSLKRKVSRWNVFQCMEVQCMNQALPAGTLHKKASAYMAEISATWNVMSEADKLKATAKHNAPINVFHDARSTLNNISRELEGLSQRTGTETNDCLPEYFYLKTKTDILTFAIKMESYGISGMEGVVMNHVEEILDLKWRISALIIQKLHECYIISMFCMRLMKITEDISPLKISKMYYKGFEKRITARYRITVVNWPLKEFKSPGDISHKGDLQLLYRAWESSTTHFKLLSNEEHKKWEEEQFQERMWEMHGPTAEDEGEEDELNGVLPTSPVQSPAPESTTSNSEPIDDNVRATMTINEGAGSANNDTSSPSSAALIVGQGASSQMSSSAKCHAPANGAGVHKKAKTIQPLSSFINIVTGADGNPLTVQKKTRKECSDKGMKKGPRKKQAAGNENTNPSSTATSEPAPPVSVPFTLAASPHRPSTHRRHVPPALASACNTTSAPVVASPTATGPTIPIPAAAATTPGTPSTFAPGGAPSPFVPDAPSTFTPGDAPSTFVLSSPSTFVPSSPSIFVPGAPATSAPSAPATSALSAPSIFVPGAPSIFAPGAPTTSVPSAPATSAPGAPATSVPSASATSAPGAPATFAPGISTPFVFVPAGPAPSPFVTDASPLLNI</sequence>
<dbReference type="InParanoid" id="A0A401GVL8"/>
<dbReference type="GeneID" id="38783182"/>
<dbReference type="EMBL" id="BFAD01000009">
    <property type="protein sequence ID" value="GBE86265.1"/>
    <property type="molecule type" value="Genomic_DNA"/>
</dbReference>
<dbReference type="Pfam" id="PF01693">
    <property type="entry name" value="Cauli_VI"/>
    <property type="match status" value="1"/>
</dbReference>
<dbReference type="Proteomes" id="UP000287166">
    <property type="component" value="Unassembled WGS sequence"/>
</dbReference>
<feature type="region of interest" description="Disordered" evidence="1">
    <location>
        <begin position="671"/>
        <end position="741"/>
    </location>
</feature>
<feature type="compositionally biased region" description="Polar residues" evidence="1">
    <location>
        <begin position="582"/>
        <end position="597"/>
    </location>
</feature>
<evidence type="ECO:0000313" key="3">
    <source>
        <dbReference type="EMBL" id="GBE86265.1"/>
    </source>
</evidence>
<feature type="region of interest" description="Disordered" evidence="1">
    <location>
        <begin position="230"/>
        <end position="250"/>
    </location>
</feature>
<proteinExistence type="predicted"/>
<comment type="caution">
    <text evidence="3">The sequence shown here is derived from an EMBL/GenBank/DDBJ whole genome shotgun (WGS) entry which is preliminary data.</text>
</comment>
<dbReference type="Gene3D" id="3.40.970.10">
    <property type="entry name" value="Ribonuclease H1, N-terminal domain"/>
    <property type="match status" value="1"/>
</dbReference>
<feature type="region of interest" description="Disordered" evidence="1">
    <location>
        <begin position="863"/>
        <end position="894"/>
    </location>
</feature>
<evidence type="ECO:0000256" key="1">
    <source>
        <dbReference type="SAM" id="MobiDB-lite"/>
    </source>
</evidence>
<dbReference type="STRING" id="139825.A0A401GVL8"/>
<name>A0A401GVL8_9APHY</name>
<feature type="domain" description="Ribonuclease H1 N-terminal" evidence="2">
    <location>
        <begin position="95"/>
        <end position="138"/>
    </location>
</feature>